<keyword evidence="9 15" id="KW-0067">ATP-binding</keyword>
<dbReference type="Gene3D" id="3.50.40.10">
    <property type="entry name" value="Phenylalanyl-trna Synthetase, Chain B, domain 3"/>
    <property type="match status" value="1"/>
</dbReference>
<feature type="binding site" evidence="15">
    <location>
        <position position="470"/>
    </location>
    <ligand>
        <name>Mg(2+)</name>
        <dbReference type="ChEBI" id="CHEBI:18420"/>
        <note>shared with alpha subunit</note>
    </ligand>
</feature>
<dbReference type="InterPro" id="IPR041616">
    <property type="entry name" value="PheRS_beta_core"/>
</dbReference>
<dbReference type="EC" id="6.1.1.20" evidence="15"/>
<dbReference type="InterPro" id="IPR012340">
    <property type="entry name" value="NA-bd_OB-fold"/>
</dbReference>
<dbReference type="Pfam" id="PF03484">
    <property type="entry name" value="B5"/>
    <property type="match status" value="1"/>
</dbReference>
<dbReference type="HAMAP" id="MF_00283">
    <property type="entry name" value="Phe_tRNA_synth_beta1"/>
    <property type="match status" value="1"/>
</dbReference>
<dbReference type="FunFam" id="3.30.56.10:FF:000002">
    <property type="entry name" value="Phenylalanine--tRNA ligase beta subunit"/>
    <property type="match status" value="1"/>
</dbReference>
<dbReference type="GO" id="GO:0000287">
    <property type="term" value="F:magnesium ion binding"/>
    <property type="evidence" value="ECO:0007669"/>
    <property type="project" value="UniProtKB-UniRule"/>
</dbReference>
<evidence type="ECO:0000256" key="9">
    <source>
        <dbReference type="ARBA" id="ARBA00022840"/>
    </source>
</evidence>
<keyword evidence="21" id="KW-1185">Reference proteome</keyword>
<dbReference type="Pfam" id="PF03147">
    <property type="entry name" value="FDX-ACB"/>
    <property type="match status" value="1"/>
</dbReference>
<dbReference type="NCBIfam" id="TIGR00472">
    <property type="entry name" value="pheT_bact"/>
    <property type="match status" value="1"/>
</dbReference>
<dbReference type="GO" id="GO:0004826">
    <property type="term" value="F:phenylalanine-tRNA ligase activity"/>
    <property type="evidence" value="ECO:0007669"/>
    <property type="project" value="UniProtKB-UniRule"/>
</dbReference>
<dbReference type="Gene3D" id="3.30.56.10">
    <property type="match status" value="2"/>
</dbReference>
<dbReference type="GO" id="GO:0005524">
    <property type="term" value="F:ATP binding"/>
    <property type="evidence" value="ECO:0007669"/>
    <property type="project" value="UniProtKB-UniRule"/>
</dbReference>
<dbReference type="InterPro" id="IPR020825">
    <property type="entry name" value="Phe-tRNA_synthase-like_B3/B4"/>
</dbReference>
<dbReference type="SUPFAM" id="SSF46955">
    <property type="entry name" value="Putative DNA-binding domain"/>
    <property type="match status" value="1"/>
</dbReference>
<evidence type="ECO:0000256" key="10">
    <source>
        <dbReference type="ARBA" id="ARBA00022842"/>
    </source>
</evidence>
<dbReference type="SMART" id="SM00896">
    <property type="entry name" value="FDX-ACB"/>
    <property type="match status" value="1"/>
</dbReference>
<evidence type="ECO:0000313" key="20">
    <source>
        <dbReference type="EMBL" id="PPB82785.1"/>
    </source>
</evidence>
<dbReference type="RefSeq" id="WP_104078194.1">
    <property type="nucleotide sequence ID" value="NZ_CP062178.1"/>
</dbReference>
<evidence type="ECO:0000256" key="11">
    <source>
        <dbReference type="ARBA" id="ARBA00022884"/>
    </source>
</evidence>
<dbReference type="NCBIfam" id="NF045760">
    <property type="entry name" value="YtpR"/>
    <property type="match status" value="1"/>
</dbReference>
<dbReference type="Pfam" id="PF17759">
    <property type="entry name" value="tRNA_synthFbeta"/>
    <property type="match status" value="1"/>
</dbReference>
<dbReference type="InterPro" id="IPR009061">
    <property type="entry name" value="DNA-bd_dom_put_sf"/>
</dbReference>
<keyword evidence="4 15" id="KW-0963">Cytoplasm</keyword>
<dbReference type="SUPFAM" id="SSF50249">
    <property type="entry name" value="Nucleic acid-binding proteins"/>
    <property type="match status" value="1"/>
</dbReference>
<dbReference type="GO" id="GO:0009328">
    <property type="term" value="C:phenylalanine-tRNA ligase complex"/>
    <property type="evidence" value="ECO:0007669"/>
    <property type="project" value="TreeGrafter"/>
</dbReference>
<dbReference type="Gene3D" id="2.40.50.140">
    <property type="entry name" value="Nucleic acid-binding proteins"/>
    <property type="match status" value="1"/>
</dbReference>
<dbReference type="InterPro" id="IPR005147">
    <property type="entry name" value="tRNA_synthase_B5-dom"/>
</dbReference>
<dbReference type="PANTHER" id="PTHR10947:SF0">
    <property type="entry name" value="PHENYLALANINE--TRNA LIGASE BETA SUBUNIT"/>
    <property type="match status" value="1"/>
</dbReference>
<sequence length="822" mass="90222">MQFAESWLRSFVDPQLSTEALSHALTMAGLEVEALAPVAPPTSKIVVGKVLEVVKHPNADKLNVCQVDVGMGQTLTIVCGAPNVAPGIKVPTALVGATLPPAEAGGAPFKIKLSKLRGVESQGMLCSARELKLSDDHSGLLVLPDDTLIGRDIRDVLQLDDMIFDIKLTPNKADCLSVFGIARETAAITGAPLNAPSYHPVPVTCDARLPVRIEAPQLCGRFSGRVIRNVDARASTPAWMVQRLERVGQRSISALVDISNYVMLELGRPSHIFDLDKINGGLHVRWGKRGETLKLLNGNTIELDETVGVIADDQGRVESLAGIMGGDSTAVTLDTRHIYLEAAFWWPDSIRGRARQYNFSTDAAHRFERGVDYATTVEHIEYLTHLITTICGGDAGPVDDHIVNLPQRKPVSMRVSRANRIIGVPIDANEIASIFTRLNLSFERAADGDTFIVTPPTYRFDIDIEEDLIEEVARIHGFEKIPARPPMATSEMRVTNETRRSIHALRRALAARDYAETVNFSFVDVEWERDFAGNERPVALLNPIASQLSVMRSTLFGSLVGVLQHNLNRRAERVRVFEAGRVFRADPAVKEGELTVEGFAQPKMIGALAYGPVVDEQWGVSARHVDFFDVKGDVQALFAPTVPRFTRASHPALHPGRSARIEIDGRIVGWIGELHPRWMRKYDLPHAPVLFEVEADAVAGRALPGVTEISKFPPVRRDIALVVPQHVEVQSIIDEFAQARGDNDALRFMQKMVLFDEFRPKFDAKQTGSGAVSGGLSADEKSLAFRVTLQDTGGTLQDETVELAVKTLVERLARVFGARLRG</sequence>
<evidence type="ECO:0000259" key="18">
    <source>
        <dbReference type="PROSITE" id="PS51447"/>
    </source>
</evidence>
<feature type="domain" description="FDX-ACB" evidence="18">
    <location>
        <begin position="710"/>
        <end position="821"/>
    </location>
</feature>
<dbReference type="SMART" id="SM00874">
    <property type="entry name" value="B5"/>
    <property type="match status" value="1"/>
</dbReference>
<comment type="cofactor">
    <cofactor evidence="15">
        <name>Mg(2+)</name>
        <dbReference type="ChEBI" id="CHEBI:18420"/>
    </cofactor>
    <text evidence="15">Binds 2 magnesium ions per tetramer.</text>
</comment>
<dbReference type="EMBL" id="PRDW01000013">
    <property type="protein sequence ID" value="PPB82785.1"/>
    <property type="molecule type" value="Genomic_DNA"/>
</dbReference>
<dbReference type="InterPro" id="IPR033714">
    <property type="entry name" value="tRNA_bind_bactPheRS"/>
</dbReference>
<keyword evidence="5 16" id="KW-0820">tRNA-binding</keyword>
<evidence type="ECO:0000256" key="16">
    <source>
        <dbReference type="PROSITE-ProRule" id="PRU00209"/>
    </source>
</evidence>
<feature type="domain" description="B5" evidence="19">
    <location>
        <begin position="406"/>
        <end position="483"/>
    </location>
</feature>
<dbReference type="PANTHER" id="PTHR10947">
    <property type="entry name" value="PHENYLALANYL-TRNA SYNTHETASE BETA CHAIN AND LEUCINE-RICH REPEAT-CONTAINING PROTEIN 47"/>
    <property type="match status" value="1"/>
</dbReference>
<dbReference type="FunFam" id="2.40.50.140:FF:000045">
    <property type="entry name" value="Phenylalanine--tRNA ligase beta subunit"/>
    <property type="match status" value="1"/>
</dbReference>
<evidence type="ECO:0000256" key="6">
    <source>
        <dbReference type="ARBA" id="ARBA00022598"/>
    </source>
</evidence>
<dbReference type="GO" id="GO:0000049">
    <property type="term" value="F:tRNA binding"/>
    <property type="evidence" value="ECO:0007669"/>
    <property type="project" value="UniProtKB-UniRule"/>
</dbReference>
<dbReference type="PROSITE" id="PS51483">
    <property type="entry name" value="B5"/>
    <property type="match status" value="1"/>
</dbReference>
<dbReference type="FunFam" id="3.30.930.10:FF:000022">
    <property type="entry name" value="Phenylalanine--tRNA ligase beta subunit"/>
    <property type="match status" value="1"/>
</dbReference>
<dbReference type="OrthoDB" id="9805455at2"/>
<evidence type="ECO:0000313" key="21">
    <source>
        <dbReference type="Proteomes" id="UP000243096"/>
    </source>
</evidence>
<protein>
    <recommendedName>
        <fullName evidence="15">Phenylalanine--tRNA ligase beta subunit</fullName>
        <ecNumber evidence="15">6.1.1.20</ecNumber>
    </recommendedName>
    <alternativeName>
        <fullName evidence="15">Phenylalanyl-tRNA synthetase beta subunit</fullName>
        <shortName evidence="15">PheRS</shortName>
    </alternativeName>
</protein>
<dbReference type="InterPro" id="IPR005146">
    <property type="entry name" value="B3/B4_tRNA-bd"/>
</dbReference>
<evidence type="ECO:0000256" key="5">
    <source>
        <dbReference type="ARBA" id="ARBA00022555"/>
    </source>
</evidence>
<dbReference type="SUPFAM" id="SSF54991">
    <property type="entry name" value="Anticodon-binding domain of PheRS"/>
    <property type="match status" value="1"/>
</dbReference>
<dbReference type="Pfam" id="PF03483">
    <property type="entry name" value="B3_4"/>
    <property type="match status" value="1"/>
</dbReference>
<dbReference type="Gene3D" id="3.30.930.10">
    <property type="entry name" value="Bira Bifunctional Protein, Domain 2"/>
    <property type="match status" value="1"/>
</dbReference>
<dbReference type="AlphaFoldDB" id="A0A2P5K852"/>
<evidence type="ECO:0000259" key="17">
    <source>
        <dbReference type="PROSITE" id="PS50886"/>
    </source>
</evidence>
<evidence type="ECO:0000256" key="2">
    <source>
        <dbReference type="ARBA" id="ARBA00008653"/>
    </source>
</evidence>
<comment type="caution">
    <text evidence="20">The sequence shown here is derived from an EMBL/GenBank/DDBJ whole genome shotgun (WGS) entry which is preliminary data.</text>
</comment>
<organism evidence="20 21">
    <name type="scientific">Mycetohabitans endofungorum</name>
    <dbReference type="NCBI Taxonomy" id="417203"/>
    <lineage>
        <taxon>Bacteria</taxon>
        <taxon>Pseudomonadati</taxon>
        <taxon>Pseudomonadota</taxon>
        <taxon>Betaproteobacteria</taxon>
        <taxon>Burkholderiales</taxon>
        <taxon>Burkholderiaceae</taxon>
        <taxon>Mycetohabitans</taxon>
    </lineage>
</organism>
<keyword evidence="11 16" id="KW-0694">RNA-binding</keyword>
<evidence type="ECO:0000256" key="1">
    <source>
        <dbReference type="ARBA" id="ARBA00004496"/>
    </source>
</evidence>
<keyword evidence="10 15" id="KW-0460">Magnesium</keyword>
<dbReference type="InterPro" id="IPR002547">
    <property type="entry name" value="tRNA-bd_dom"/>
</dbReference>
<comment type="subunit">
    <text evidence="3 15">Tetramer of two alpha and two beta subunits.</text>
</comment>
<dbReference type="SUPFAM" id="SSF55681">
    <property type="entry name" value="Class II aaRS and biotin synthetases"/>
    <property type="match status" value="1"/>
</dbReference>
<feature type="binding site" evidence="15">
    <location>
        <position position="471"/>
    </location>
    <ligand>
        <name>Mg(2+)</name>
        <dbReference type="ChEBI" id="CHEBI:18420"/>
        <note>shared with alpha subunit</note>
    </ligand>
</feature>
<comment type="catalytic activity">
    <reaction evidence="14 15">
        <text>tRNA(Phe) + L-phenylalanine + ATP = L-phenylalanyl-tRNA(Phe) + AMP + diphosphate + H(+)</text>
        <dbReference type="Rhea" id="RHEA:19413"/>
        <dbReference type="Rhea" id="RHEA-COMP:9668"/>
        <dbReference type="Rhea" id="RHEA-COMP:9699"/>
        <dbReference type="ChEBI" id="CHEBI:15378"/>
        <dbReference type="ChEBI" id="CHEBI:30616"/>
        <dbReference type="ChEBI" id="CHEBI:33019"/>
        <dbReference type="ChEBI" id="CHEBI:58095"/>
        <dbReference type="ChEBI" id="CHEBI:78442"/>
        <dbReference type="ChEBI" id="CHEBI:78531"/>
        <dbReference type="ChEBI" id="CHEBI:456215"/>
        <dbReference type="EC" id="6.1.1.20"/>
    </reaction>
</comment>
<keyword evidence="6 15" id="KW-0436">Ligase</keyword>
<keyword evidence="13 15" id="KW-0030">Aminoacyl-tRNA synthetase</keyword>
<keyword evidence="7 15" id="KW-0479">Metal-binding</keyword>
<feature type="domain" description="TRNA-binding" evidence="17">
    <location>
        <begin position="39"/>
        <end position="154"/>
    </location>
</feature>
<dbReference type="PROSITE" id="PS50886">
    <property type="entry name" value="TRBD"/>
    <property type="match status" value="1"/>
</dbReference>
<evidence type="ECO:0000259" key="19">
    <source>
        <dbReference type="PROSITE" id="PS51483"/>
    </source>
</evidence>
<reference evidence="20 21" key="1">
    <citation type="submission" date="2018-01" db="EMBL/GenBank/DDBJ databases">
        <title>Genomic Encyclopedia of Type Strains, Phase III (KMG-III): the genomes of soil and plant-associated and newly described type strains.</title>
        <authorList>
            <person name="Whitman W."/>
        </authorList>
    </citation>
    <scope>NUCLEOTIDE SEQUENCE [LARGE SCALE GENOMIC DNA]</scope>
    <source>
        <strain evidence="20 21">HKI456</strain>
    </source>
</reference>
<dbReference type="InterPro" id="IPR045864">
    <property type="entry name" value="aa-tRNA-synth_II/BPL/LPL"/>
</dbReference>
<gene>
    <name evidence="15" type="primary">pheT</name>
    <name evidence="20" type="ORF">B0O95_11356</name>
</gene>
<keyword evidence="8 15" id="KW-0547">Nucleotide-binding</keyword>
<dbReference type="InterPro" id="IPR036690">
    <property type="entry name" value="Fdx_antiC-bd_sf"/>
</dbReference>
<dbReference type="Gene3D" id="3.30.70.380">
    <property type="entry name" value="Ferrodoxin-fold anticodon-binding domain"/>
    <property type="match status" value="1"/>
</dbReference>
<dbReference type="SMART" id="SM00873">
    <property type="entry name" value="B3_4"/>
    <property type="match status" value="1"/>
</dbReference>
<comment type="similarity">
    <text evidence="2 15">Belongs to the phenylalanyl-tRNA synthetase beta subunit family. Type 1 subfamily.</text>
</comment>
<evidence type="ECO:0000256" key="15">
    <source>
        <dbReference type="HAMAP-Rule" id="MF_00283"/>
    </source>
</evidence>
<dbReference type="CDD" id="cd02796">
    <property type="entry name" value="tRNA_bind_bactPheRS"/>
    <property type="match status" value="1"/>
</dbReference>
<feature type="binding site" evidence="15">
    <location>
        <position position="461"/>
    </location>
    <ligand>
        <name>Mg(2+)</name>
        <dbReference type="ChEBI" id="CHEBI:18420"/>
        <note>shared with alpha subunit</note>
    </ligand>
</feature>
<evidence type="ECO:0000256" key="8">
    <source>
        <dbReference type="ARBA" id="ARBA00022741"/>
    </source>
</evidence>
<evidence type="ECO:0000256" key="14">
    <source>
        <dbReference type="ARBA" id="ARBA00049255"/>
    </source>
</evidence>
<evidence type="ECO:0000256" key="13">
    <source>
        <dbReference type="ARBA" id="ARBA00023146"/>
    </source>
</evidence>
<dbReference type="InterPro" id="IPR005121">
    <property type="entry name" value="Fdx_antiC-bd"/>
</dbReference>
<feature type="binding site" evidence="15">
    <location>
        <position position="467"/>
    </location>
    <ligand>
        <name>Mg(2+)</name>
        <dbReference type="ChEBI" id="CHEBI:18420"/>
        <note>shared with alpha subunit</note>
    </ligand>
</feature>
<keyword evidence="12 15" id="KW-0648">Protein biosynthesis</keyword>
<dbReference type="Pfam" id="PF01588">
    <property type="entry name" value="tRNA_bind"/>
    <property type="match status" value="1"/>
</dbReference>
<comment type="subcellular location">
    <subcellularLocation>
        <location evidence="1 15">Cytoplasm</location>
    </subcellularLocation>
</comment>
<evidence type="ECO:0000256" key="3">
    <source>
        <dbReference type="ARBA" id="ARBA00011209"/>
    </source>
</evidence>
<dbReference type="SUPFAM" id="SSF56037">
    <property type="entry name" value="PheT/TilS domain"/>
    <property type="match status" value="1"/>
</dbReference>
<dbReference type="CDD" id="cd00769">
    <property type="entry name" value="PheRS_beta_core"/>
    <property type="match status" value="1"/>
</dbReference>
<dbReference type="InterPro" id="IPR004532">
    <property type="entry name" value="Phe-tRNA-ligase_IIc_bsu_bact"/>
</dbReference>
<name>A0A2P5K852_9BURK</name>
<evidence type="ECO:0000256" key="4">
    <source>
        <dbReference type="ARBA" id="ARBA00022490"/>
    </source>
</evidence>
<proteinExistence type="inferred from homology"/>
<evidence type="ECO:0000256" key="12">
    <source>
        <dbReference type="ARBA" id="ARBA00022917"/>
    </source>
</evidence>
<evidence type="ECO:0000256" key="7">
    <source>
        <dbReference type="ARBA" id="ARBA00022723"/>
    </source>
</evidence>
<dbReference type="Proteomes" id="UP000243096">
    <property type="component" value="Unassembled WGS sequence"/>
</dbReference>
<dbReference type="GO" id="GO:0006432">
    <property type="term" value="P:phenylalanyl-tRNA aminoacylation"/>
    <property type="evidence" value="ECO:0007669"/>
    <property type="project" value="UniProtKB-UniRule"/>
</dbReference>
<dbReference type="PROSITE" id="PS51447">
    <property type="entry name" value="FDX_ACB"/>
    <property type="match status" value="1"/>
</dbReference>
<dbReference type="InterPro" id="IPR045060">
    <property type="entry name" value="Phe-tRNA-ligase_IIc_bsu"/>
</dbReference>
<accession>A0A2P5K852</accession>